<accession>A0AAN7Q884</accession>
<dbReference type="InterPro" id="IPR005055">
    <property type="entry name" value="A10/PebIII"/>
</dbReference>
<evidence type="ECO:0008006" key="4">
    <source>
        <dbReference type="Google" id="ProtNLM"/>
    </source>
</evidence>
<feature type="signal peptide" evidence="1">
    <location>
        <begin position="1"/>
        <end position="19"/>
    </location>
</feature>
<dbReference type="Proteomes" id="UP001353858">
    <property type="component" value="Unassembled WGS sequence"/>
</dbReference>
<keyword evidence="3" id="KW-1185">Reference proteome</keyword>
<feature type="chain" id="PRO_5043010066" description="Chemosensory protein" evidence="1">
    <location>
        <begin position="20"/>
        <end position="131"/>
    </location>
</feature>
<dbReference type="PANTHER" id="PTHR11257">
    <property type="entry name" value="CHEMOSENSORY PROTEIN-RELATED"/>
    <property type="match status" value="1"/>
</dbReference>
<dbReference type="Gene3D" id="1.10.2080.10">
    <property type="entry name" value="Insect odorant-binding protein A10/Ejaculatory bulb-specific protein 3"/>
    <property type="match status" value="1"/>
</dbReference>
<dbReference type="Pfam" id="PF03392">
    <property type="entry name" value="OS-D"/>
    <property type="match status" value="1"/>
</dbReference>
<sequence length="131" mass="15298">MKKVLFNLSLLLLVVSVYSDTYTDEFDNIDIDEILSNKRLVDNYIHCVKTGQKCTPDAQKAREIFPDALQTNCAKCTDAQKEKTQKIFEWAIQNRPDDFLEIENQFDPNHQYRNLYSDELKAKNIILPPLK</sequence>
<evidence type="ECO:0000313" key="2">
    <source>
        <dbReference type="EMBL" id="KAK4885682.1"/>
    </source>
</evidence>
<proteinExistence type="predicted"/>
<comment type="caution">
    <text evidence="2">The sequence shown here is derived from an EMBL/GenBank/DDBJ whole genome shotgun (WGS) entry which is preliminary data.</text>
</comment>
<keyword evidence="1" id="KW-0732">Signal</keyword>
<dbReference type="InterPro" id="IPR036682">
    <property type="entry name" value="OS_D_A10/PebIII_sf"/>
</dbReference>
<gene>
    <name evidence="2" type="ORF">RN001_001953</name>
</gene>
<reference evidence="3" key="1">
    <citation type="submission" date="2023-01" db="EMBL/GenBank/DDBJ databases">
        <title>Key to firefly adult light organ development and bioluminescence: homeobox transcription factors regulate luciferase expression and transportation to peroxisome.</title>
        <authorList>
            <person name="Fu X."/>
        </authorList>
    </citation>
    <scope>NUCLEOTIDE SEQUENCE [LARGE SCALE GENOMIC DNA]</scope>
</reference>
<dbReference type="AlphaFoldDB" id="A0AAN7Q884"/>
<dbReference type="EMBL" id="JARPUR010000001">
    <property type="protein sequence ID" value="KAK4885682.1"/>
    <property type="molecule type" value="Genomic_DNA"/>
</dbReference>
<evidence type="ECO:0000256" key="1">
    <source>
        <dbReference type="SAM" id="SignalP"/>
    </source>
</evidence>
<protein>
    <recommendedName>
        <fullName evidence="4">Chemosensory protein</fullName>
    </recommendedName>
</protein>
<name>A0AAN7Q884_9COLE</name>
<organism evidence="2 3">
    <name type="scientific">Aquatica leii</name>
    <dbReference type="NCBI Taxonomy" id="1421715"/>
    <lineage>
        <taxon>Eukaryota</taxon>
        <taxon>Metazoa</taxon>
        <taxon>Ecdysozoa</taxon>
        <taxon>Arthropoda</taxon>
        <taxon>Hexapoda</taxon>
        <taxon>Insecta</taxon>
        <taxon>Pterygota</taxon>
        <taxon>Neoptera</taxon>
        <taxon>Endopterygota</taxon>
        <taxon>Coleoptera</taxon>
        <taxon>Polyphaga</taxon>
        <taxon>Elateriformia</taxon>
        <taxon>Elateroidea</taxon>
        <taxon>Lampyridae</taxon>
        <taxon>Luciolinae</taxon>
        <taxon>Aquatica</taxon>
    </lineage>
</organism>
<dbReference type="SUPFAM" id="SSF100910">
    <property type="entry name" value="Chemosensory protein Csp2"/>
    <property type="match status" value="1"/>
</dbReference>
<evidence type="ECO:0000313" key="3">
    <source>
        <dbReference type="Proteomes" id="UP001353858"/>
    </source>
</evidence>
<dbReference type="PANTHER" id="PTHR11257:SF12">
    <property type="entry name" value="EJACULATORY BULB-SPECIFIC PROTEIN 3-RELATED"/>
    <property type="match status" value="1"/>
</dbReference>